<sequence length="79" mass="9225">MDVVEPFDLVKLCNDLAKSNGWEMVMAFNRFYLRCVIVWFNRETDENGKPVVVVGENYSWIKGEVRDLSSLFLDMESVE</sequence>
<evidence type="ECO:0000313" key="2">
    <source>
        <dbReference type="Proteomes" id="UP001341840"/>
    </source>
</evidence>
<protein>
    <submittedName>
        <fullName evidence="1">Uncharacterized protein</fullName>
    </submittedName>
</protein>
<accession>A0ABU6XA52</accession>
<keyword evidence="2" id="KW-1185">Reference proteome</keyword>
<organism evidence="1 2">
    <name type="scientific">Stylosanthes scabra</name>
    <dbReference type="NCBI Taxonomy" id="79078"/>
    <lineage>
        <taxon>Eukaryota</taxon>
        <taxon>Viridiplantae</taxon>
        <taxon>Streptophyta</taxon>
        <taxon>Embryophyta</taxon>
        <taxon>Tracheophyta</taxon>
        <taxon>Spermatophyta</taxon>
        <taxon>Magnoliopsida</taxon>
        <taxon>eudicotyledons</taxon>
        <taxon>Gunneridae</taxon>
        <taxon>Pentapetalae</taxon>
        <taxon>rosids</taxon>
        <taxon>fabids</taxon>
        <taxon>Fabales</taxon>
        <taxon>Fabaceae</taxon>
        <taxon>Papilionoideae</taxon>
        <taxon>50 kb inversion clade</taxon>
        <taxon>dalbergioids sensu lato</taxon>
        <taxon>Dalbergieae</taxon>
        <taxon>Pterocarpus clade</taxon>
        <taxon>Stylosanthes</taxon>
    </lineage>
</organism>
<proteinExistence type="predicted"/>
<dbReference type="Proteomes" id="UP001341840">
    <property type="component" value="Unassembled WGS sequence"/>
</dbReference>
<gene>
    <name evidence="1" type="ORF">PIB30_019951</name>
</gene>
<evidence type="ECO:0000313" key="1">
    <source>
        <dbReference type="EMBL" id="MED6193478.1"/>
    </source>
</evidence>
<dbReference type="EMBL" id="JASCZI010211511">
    <property type="protein sequence ID" value="MED6193478.1"/>
    <property type="molecule type" value="Genomic_DNA"/>
</dbReference>
<name>A0ABU6XA52_9FABA</name>
<comment type="caution">
    <text evidence="1">The sequence shown here is derived from an EMBL/GenBank/DDBJ whole genome shotgun (WGS) entry which is preliminary data.</text>
</comment>
<reference evidence="1 2" key="1">
    <citation type="journal article" date="2023" name="Plants (Basel)">
        <title>Bridging the Gap: Combining Genomics and Transcriptomics Approaches to Understand Stylosanthes scabra, an Orphan Legume from the Brazilian Caatinga.</title>
        <authorList>
            <person name="Ferreira-Neto J.R.C."/>
            <person name="da Silva M.D."/>
            <person name="Binneck E."/>
            <person name="de Melo N.F."/>
            <person name="da Silva R.H."/>
            <person name="de Melo A.L.T.M."/>
            <person name="Pandolfi V."/>
            <person name="Bustamante F.O."/>
            <person name="Brasileiro-Vidal A.C."/>
            <person name="Benko-Iseppon A.M."/>
        </authorList>
    </citation>
    <scope>NUCLEOTIDE SEQUENCE [LARGE SCALE GENOMIC DNA]</scope>
    <source>
        <tissue evidence="1">Leaves</tissue>
    </source>
</reference>